<reference evidence="1" key="1">
    <citation type="submission" date="2017-05" db="UniProtKB">
        <authorList>
            <consortium name="EnsemblMetazoa"/>
        </authorList>
    </citation>
    <scope>IDENTIFICATION</scope>
</reference>
<proteinExistence type="predicted"/>
<accession>A0A1X7T6W5</accession>
<dbReference type="EnsemblMetazoa" id="Aqu2.1.10232_001">
    <property type="protein sequence ID" value="Aqu2.1.10232_001"/>
    <property type="gene ID" value="Aqu2.1.10232"/>
</dbReference>
<protein>
    <submittedName>
        <fullName evidence="1">Uncharacterized protein</fullName>
    </submittedName>
</protein>
<dbReference type="AlphaFoldDB" id="A0A1X7T6W5"/>
<organism evidence="1">
    <name type="scientific">Amphimedon queenslandica</name>
    <name type="common">Sponge</name>
    <dbReference type="NCBI Taxonomy" id="400682"/>
    <lineage>
        <taxon>Eukaryota</taxon>
        <taxon>Metazoa</taxon>
        <taxon>Porifera</taxon>
        <taxon>Demospongiae</taxon>
        <taxon>Heteroscleromorpha</taxon>
        <taxon>Haplosclerida</taxon>
        <taxon>Niphatidae</taxon>
        <taxon>Amphimedon</taxon>
    </lineage>
</organism>
<evidence type="ECO:0000313" key="1">
    <source>
        <dbReference type="EnsemblMetazoa" id="Aqu2.1.10232_001"/>
    </source>
</evidence>
<sequence>MPDLCLLSVVRTPFVQKSDFVSKKTWMVPFNIAAFKEDTVKTLRTLPSGIRIFGKEYKLAGYIMGSAETTHTSIGHFTAVILWKGNDLFYDGLLPDSCRLVPLNENIHILSKVGSNAIDLLAV</sequence>
<dbReference type="InParanoid" id="A0A1X7T6W5"/>
<name>A0A1X7T6W5_AMPQE</name>